<sequence length="56" mass="6459">MLFFYIKMNYIGYQTHAFESIHDIIAIILLSVIFAVSLIGALLIEFTHKPKNTRSD</sequence>
<reference evidence="2 3" key="1">
    <citation type="journal article" date="2014" name="Genome Announc.">
        <title>Draft Genome Sequences of Three Alkaliphilic Bacillus Strains, Bacillus wakoensis JCM 9140T, Bacillus akibai JCM 9157T, and Bacillus hemicellulosilyticus JCM 9152T.</title>
        <authorList>
            <person name="Yuki M."/>
            <person name="Oshima K."/>
            <person name="Suda W."/>
            <person name="Oshida Y."/>
            <person name="Kitamura K."/>
            <person name="Iida T."/>
            <person name="Hattori M."/>
            <person name="Ohkuma M."/>
        </authorList>
    </citation>
    <scope>NUCLEOTIDE SEQUENCE [LARGE SCALE GENOMIC DNA]</scope>
    <source>
        <strain evidence="2 3">JCM 9157</strain>
    </source>
</reference>
<keyword evidence="1" id="KW-0812">Transmembrane</keyword>
<keyword evidence="1" id="KW-1133">Transmembrane helix</keyword>
<protein>
    <submittedName>
        <fullName evidence="2">Uncharacterized protein</fullName>
    </submittedName>
</protein>
<dbReference type="Proteomes" id="UP000018896">
    <property type="component" value="Unassembled WGS sequence"/>
</dbReference>
<evidence type="ECO:0000313" key="3">
    <source>
        <dbReference type="Proteomes" id="UP000018896"/>
    </source>
</evidence>
<keyword evidence="3" id="KW-1185">Reference proteome</keyword>
<comment type="caution">
    <text evidence="2">The sequence shown here is derived from an EMBL/GenBank/DDBJ whole genome shotgun (WGS) entry which is preliminary data.</text>
</comment>
<dbReference type="EMBL" id="BAUV01000001">
    <property type="protein sequence ID" value="GAE33052.1"/>
    <property type="molecule type" value="Genomic_DNA"/>
</dbReference>
<name>W4QMD0_HALA3</name>
<gene>
    <name evidence="2" type="ORF">JCM9157_38</name>
</gene>
<organism evidence="2 3">
    <name type="scientific">Halalkalibacter akibai (strain ATCC 43226 / DSM 21942 / CIP 109018 / JCM 9157 / 1139)</name>
    <name type="common">Bacillus akibai</name>
    <dbReference type="NCBI Taxonomy" id="1236973"/>
    <lineage>
        <taxon>Bacteria</taxon>
        <taxon>Bacillati</taxon>
        <taxon>Bacillota</taxon>
        <taxon>Bacilli</taxon>
        <taxon>Bacillales</taxon>
        <taxon>Bacillaceae</taxon>
        <taxon>Halalkalibacter</taxon>
    </lineage>
</organism>
<evidence type="ECO:0000313" key="2">
    <source>
        <dbReference type="EMBL" id="GAE33052.1"/>
    </source>
</evidence>
<accession>W4QMD0</accession>
<evidence type="ECO:0000256" key="1">
    <source>
        <dbReference type="SAM" id="Phobius"/>
    </source>
</evidence>
<dbReference type="AlphaFoldDB" id="W4QMD0"/>
<keyword evidence="1" id="KW-0472">Membrane</keyword>
<feature type="transmembrane region" description="Helical" evidence="1">
    <location>
        <begin position="24"/>
        <end position="44"/>
    </location>
</feature>
<proteinExistence type="predicted"/>